<evidence type="ECO:0000256" key="1">
    <source>
        <dbReference type="SAM" id="MobiDB-lite"/>
    </source>
</evidence>
<dbReference type="OrthoDB" id="2800649at2759"/>
<name>A0A2G8SHC7_9APHY</name>
<proteinExistence type="predicted"/>
<organism evidence="2 3">
    <name type="scientific">Ganoderma sinense ZZ0214-1</name>
    <dbReference type="NCBI Taxonomy" id="1077348"/>
    <lineage>
        <taxon>Eukaryota</taxon>
        <taxon>Fungi</taxon>
        <taxon>Dikarya</taxon>
        <taxon>Basidiomycota</taxon>
        <taxon>Agaricomycotina</taxon>
        <taxon>Agaricomycetes</taxon>
        <taxon>Polyporales</taxon>
        <taxon>Polyporaceae</taxon>
        <taxon>Ganoderma</taxon>
    </lineage>
</organism>
<gene>
    <name evidence="2" type="ORF">GSI_04625</name>
</gene>
<feature type="region of interest" description="Disordered" evidence="1">
    <location>
        <begin position="1"/>
        <end position="44"/>
    </location>
</feature>
<accession>A0A2G8SHC7</accession>
<dbReference type="Proteomes" id="UP000230002">
    <property type="component" value="Unassembled WGS sequence"/>
</dbReference>
<keyword evidence="3" id="KW-1185">Reference proteome</keyword>
<dbReference type="EMBL" id="AYKW01000008">
    <property type="protein sequence ID" value="PIL33175.1"/>
    <property type="molecule type" value="Genomic_DNA"/>
</dbReference>
<reference evidence="2 3" key="1">
    <citation type="journal article" date="2015" name="Sci. Rep.">
        <title>Chromosome-level genome map provides insights into diverse defense mechanisms in the medicinal fungus Ganoderma sinense.</title>
        <authorList>
            <person name="Zhu Y."/>
            <person name="Xu J."/>
            <person name="Sun C."/>
            <person name="Zhou S."/>
            <person name="Xu H."/>
            <person name="Nelson D.R."/>
            <person name="Qian J."/>
            <person name="Song J."/>
            <person name="Luo H."/>
            <person name="Xiang L."/>
            <person name="Li Y."/>
            <person name="Xu Z."/>
            <person name="Ji A."/>
            <person name="Wang L."/>
            <person name="Lu S."/>
            <person name="Hayward A."/>
            <person name="Sun W."/>
            <person name="Li X."/>
            <person name="Schwartz D.C."/>
            <person name="Wang Y."/>
            <person name="Chen S."/>
        </authorList>
    </citation>
    <scope>NUCLEOTIDE SEQUENCE [LARGE SCALE GENOMIC DNA]</scope>
    <source>
        <strain evidence="2 3">ZZ0214-1</strain>
    </source>
</reference>
<comment type="caution">
    <text evidence="2">The sequence shown here is derived from an EMBL/GenBank/DDBJ whole genome shotgun (WGS) entry which is preliminary data.</text>
</comment>
<sequence length="489" mass="53964">MSKKLAIRRAFQSSDHSNEKENSPQTPSLKEYADNTGRKGGSAASHDALLAKDVAYGTGLGVTTPTVLAPVLRTLSAEPSNVVPPTTPQYSEANILAFNAEGLSKVSRDDSDMNGRPRSASTGSKKIRWIKHTLASGLVIEVEATKSNGLLPSLIETSDQPTLHRPIQATIKTPSPEPPQLESDDYYTHLEDWLLDPRQGGDGFFEQYIEDFRAQQELPFHQRTIWQETFIPTLLKFLGTRSDPWDFSGDAFIAVLPDIWLTVYHEPSWPDEDDALVHSLVSDSVIAWFESFASNALAAVEKFLKGSTDGSPCFSRWSERCEGMMRDYRACLDHPGGLGSSGIFSSMFVLAPLSGHLQAIHGGKQIEGAARSSDELEYPFGAIGLAAAAAFRAMQLFRAQLVRYDEDGKILVETPTGDTAEPHIGDAAFNRYTAEERTRRHSSFACNLPRYELDAILSQAHEFVLYLNHDEVNSVDEVLDYDDDEYGVA</sequence>
<evidence type="ECO:0000313" key="2">
    <source>
        <dbReference type="EMBL" id="PIL33175.1"/>
    </source>
</evidence>
<protein>
    <submittedName>
        <fullName evidence="2">Uncharacterized protein</fullName>
    </submittedName>
</protein>
<evidence type="ECO:0000313" key="3">
    <source>
        <dbReference type="Proteomes" id="UP000230002"/>
    </source>
</evidence>
<dbReference type="AlphaFoldDB" id="A0A2G8SHC7"/>